<evidence type="ECO:0000313" key="3">
    <source>
        <dbReference type="Proteomes" id="UP000539175"/>
    </source>
</evidence>
<dbReference type="EMBL" id="JACIIZ010000004">
    <property type="protein sequence ID" value="MBB6251215.1"/>
    <property type="molecule type" value="Genomic_DNA"/>
</dbReference>
<dbReference type="GO" id="GO:0008081">
    <property type="term" value="F:phosphoric diester hydrolase activity"/>
    <property type="evidence" value="ECO:0007669"/>
    <property type="project" value="InterPro"/>
</dbReference>
<evidence type="ECO:0008006" key="4">
    <source>
        <dbReference type="Google" id="ProtNLM"/>
    </source>
</evidence>
<feature type="chain" id="PRO_5030558522" description="Calcium-dependent phosphoinositide phospholipase C" evidence="1">
    <location>
        <begin position="22"/>
        <end position="413"/>
    </location>
</feature>
<dbReference type="Proteomes" id="UP000539175">
    <property type="component" value="Unassembled WGS sequence"/>
</dbReference>
<accession>A0A7X0AY30</accession>
<reference evidence="2 3" key="1">
    <citation type="submission" date="2020-08" db="EMBL/GenBank/DDBJ databases">
        <title>Genomic Encyclopedia of Type Strains, Phase IV (KMG-IV): sequencing the most valuable type-strain genomes for metagenomic binning, comparative biology and taxonomic classification.</title>
        <authorList>
            <person name="Goeker M."/>
        </authorList>
    </citation>
    <scope>NUCLEOTIDE SEQUENCE [LARGE SCALE GENOMIC DNA]</scope>
    <source>
        <strain evidence="2 3">DSM 22198</strain>
    </source>
</reference>
<proteinExistence type="predicted"/>
<keyword evidence="3" id="KW-1185">Reference proteome</keyword>
<dbReference type="InterPro" id="IPR032075">
    <property type="entry name" value="PI-PLC-C1"/>
</dbReference>
<organism evidence="2 3">
    <name type="scientific">Nitrospirillum iridis</name>
    <dbReference type="NCBI Taxonomy" id="765888"/>
    <lineage>
        <taxon>Bacteria</taxon>
        <taxon>Pseudomonadati</taxon>
        <taxon>Pseudomonadota</taxon>
        <taxon>Alphaproteobacteria</taxon>
        <taxon>Rhodospirillales</taxon>
        <taxon>Azospirillaceae</taxon>
        <taxon>Nitrospirillum</taxon>
    </lineage>
</organism>
<dbReference type="InterPro" id="IPR017946">
    <property type="entry name" value="PLC-like_Pdiesterase_TIM-brl"/>
</dbReference>
<dbReference type="RefSeq" id="WP_184799503.1">
    <property type="nucleotide sequence ID" value="NZ_JACIIZ010000004.1"/>
</dbReference>
<dbReference type="CDD" id="cd08589">
    <property type="entry name" value="PI-PLCc_SaPLC1_like"/>
    <property type="match status" value="1"/>
</dbReference>
<evidence type="ECO:0000313" key="2">
    <source>
        <dbReference type="EMBL" id="MBB6251215.1"/>
    </source>
</evidence>
<feature type="signal peptide" evidence="1">
    <location>
        <begin position="1"/>
        <end position="21"/>
    </location>
</feature>
<dbReference type="Pfam" id="PF16670">
    <property type="entry name" value="PI-PLC-C1"/>
    <property type="match status" value="1"/>
</dbReference>
<gene>
    <name evidence="2" type="ORF">FHS74_001760</name>
</gene>
<protein>
    <recommendedName>
        <fullName evidence="4">Calcium-dependent phosphoinositide phospholipase C</fullName>
    </recommendedName>
</protein>
<keyword evidence="1" id="KW-0732">Signal</keyword>
<dbReference type="AlphaFoldDB" id="A0A7X0AY30"/>
<evidence type="ECO:0000256" key="1">
    <source>
        <dbReference type="SAM" id="SignalP"/>
    </source>
</evidence>
<dbReference type="SUPFAM" id="SSF51695">
    <property type="entry name" value="PLC-like phosphodiesterases"/>
    <property type="match status" value="1"/>
</dbReference>
<sequence>MKNRFVVAALSGLAMTVAAHAGAQTTSAAGEYANAPDSLKINQLQVLGTHNSYAMPVDPRVLALAAPGFEKMVAALRQLPAERRALFEEEHPNPIGILEALNYAHPDLKTQLEEGVRSLEIDVNPDPKGGTFSDPVAYRMLRAQGVTDLLPFDATGLDKPGYKVLHIPDVDFRSHCPTLTLCLRQIRDWSDAHPRHGPLFIMLEAKVDDASPLPNATRTVPFDAKLFDDLDTEILSVLGRERLITPDDVRGRHTTLNQAVRAGDWPTLKAARGKIMFFMITASGPAGTLAYLDGHPSLKGRVAFLRAEPGEDHAAVLLMDNALVRADDIRRYVKEGYIIRSRSDIETYEAKVNDMGRAKAAFASGAQIVSTDFEHPGNAYGTDYVVRLPDGGPVRCNPVLAPNCKPTPTAPPR</sequence>
<dbReference type="GO" id="GO:0006629">
    <property type="term" value="P:lipid metabolic process"/>
    <property type="evidence" value="ECO:0007669"/>
    <property type="project" value="InterPro"/>
</dbReference>
<dbReference type="Gene3D" id="3.20.20.190">
    <property type="entry name" value="Phosphatidylinositol (PI) phosphodiesterase"/>
    <property type="match status" value="1"/>
</dbReference>
<name>A0A7X0AY30_9PROT</name>
<comment type="caution">
    <text evidence="2">The sequence shown here is derived from an EMBL/GenBank/DDBJ whole genome shotgun (WGS) entry which is preliminary data.</text>
</comment>